<dbReference type="EMBL" id="FWWY01000001">
    <property type="protein sequence ID" value="SMC03711.1"/>
    <property type="molecule type" value="Genomic_DNA"/>
</dbReference>
<evidence type="ECO:0000313" key="5">
    <source>
        <dbReference type="EMBL" id="SMC05767.1"/>
    </source>
</evidence>
<sequence>MYSIRQASFFSLQDWIKDTEWDDQLQRILDQVPLSPALAALPPPARTGRPEQHDRPTMIRAYIAKAVEQIPTTEALRARLRRDPVFRWIVGYRGKSDVPSAATFSRLFNQLSRCTSLQVIHAQLVETARERHLVPDDVAAYDASDIPAYEKTRRHADAQDLERASWGMKTGPKGQKYRWFGYKLHLSVAAGSLFPLAALTTTAMVHDVNMARPLVQITTDRNMGQQVAIFDAGYDQATLYQDLHAQGLIPIIPLNRHGGEAPEGRNTLGRPTCSMGYPLTLAGYDATTETQKFRCPHATGHVECPMGMAWCSPSNYGYVQKMAIADNPREVGRIVRGTATWDALYNLRTSVERAFSYLKEQLNLRTVRVRGRRKVHTHHLFAVIALAATVLASTVS</sequence>
<dbReference type="EMBL" id="FWWY01000001">
    <property type="protein sequence ID" value="SMC05116.1"/>
    <property type="molecule type" value="Genomic_DNA"/>
</dbReference>
<reference evidence="7" key="2">
    <citation type="submission" date="2017-04" db="EMBL/GenBank/DDBJ databases">
        <authorList>
            <person name="Varghese N."/>
            <person name="Submissions S."/>
        </authorList>
    </citation>
    <scope>NUCLEOTIDE SEQUENCE [LARGE SCALE GENOMIC DNA]</scope>
    <source>
        <strain evidence="7">DSM 9293</strain>
    </source>
</reference>
<name>A0A1W1WFS3_SULTA</name>
<reference evidence="4" key="1">
    <citation type="submission" date="2017-04" db="EMBL/GenBank/DDBJ databases">
        <authorList>
            <person name="Afonso C.L."/>
            <person name="Miller P.J."/>
            <person name="Scott M.A."/>
            <person name="Spackman E."/>
            <person name="Goraichik I."/>
            <person name="Dimitrov K.M."/>
            <person name="Suarez D.L."/>
            <person name="Swayne D.E."/>
        </authorList>
    </citation>
    <scope>NUCLEOTIDE SEQUENCE [LARGE SCALE GENOMIC DNA]</scope>
    <source>
        <strain evidence="4">DSM 9293</strain>
    </source>
</reference>
<evidence type="ECO:0000313" key="4">
    <source>
        <dbReference type="EMBL" id="SMC05116.1"/>
    </source>
</evidence>
<evidence type="ECO:0000313" key="7">
    <source>
        <dbReference type="Proteomes" id="UP000192660"/>
    </source>
</evidence>
<dbReference type="Pfam" id="PF01609">
    <property type="entry name" value="DDE_Tnp_1"/>
    <property type="match status" value="1"/>
</dbReference>
<dbReference type="OrthoDB" id="5751230at2"/>
<organism evidence="4 7">
    <name type="scientific">Sulfobacillus thermosulfidooxidans (strain DSM 9293 / VKM B-1269 / AT-1)</name>
    <dbReference type="NCBI Taxonomy" id="929705"/>
    <lineage>
        <taxon>Bacteria</taxon>
        <taxon>Bacillati</taxon>
        <taxon>Bacillota</taxon>
        <taxon>Clostridia</taxon>
        <taxon>Eubacteriales</taxon>
        <taxon>Clostridiales Family XVII. Incertae Sedis</taxon>
        <taxon>Sulfobacillus</taxon>
    </lineage>
</organism>
<dbReference type="InterPro" id="IPR002559">
    <property type="entry name" value="Transposase_11"/>
</dbReference>
<dbReference type="Pfam" id="PF05598">
    <property type="entry name" value="DUF772"/>
    <property type="match status" value="1"/>
</dbReference>
<dbReference type="STRING" id="28034.BFX07_12950"/>
<dbReference type="EMBL" id="FWWY01000001">
    <property type="protein sequence ID" value="SMC05767.1"/>
    <property type="molecule type" value="Genomic_DNA"/>
</dbReference>
<evidence type="ECO:0000313" key="6">
    <source>
        <dbReference type="EMBL" id="SMC06849.1"/>
    </source>
</evidence>
<evidence type="ECO:0000259" key="1">
    <source>
        <dbReference type="Pfam" id="PF01609"/>
    </source>
</evidence>
<dbReference type="Proteomes" id="UP000192660">
    <property type="component" value="Unassembled WGS sequence"/>
</dbReference>
<keyword evidence="7" id="KW-1185">Reference proteome</keyword>
<evidence type="ECO:0000313" key="3">
    <source>
        <dbReference type="EMBL" id="SMC03711.1"/>
    </source>
</evidence>
<accession>A0A1W1WFS3</accession>
<dbReference type="GO" id="GO:0006313">
    <property type="term" value="P:DNA transposition"/>
    <property type="evidence" value="ECO:0007669"/>
    <property type="project" value="InterPro"/>
</dbReference>
<feature type="domain" description="Transposase InsH N-terminal" evidence="2">
    <location>
        <begin position="14"/>
        <end position="109"/>
    </location>
</feature>
<evidence type="ECO:0000259" key="2">
    <source>
        <dbReference type="Pfam" id="PF05598"/>
    </source>
</evidence>
<dbReference type="GO" id="GO:0004803">
    <property type="term" value="F:transposase activity"/>
    <property type="evidence" value="ECO:0007669"/>
    <property type="project" value="InterPro"/>
</dbReference>
<dbReference type="AlphaFoldDB" id="A0A1W1WFS3"/>
<protein>
    <submittedName>
        <fullName evidence="3 4">Transposase</fullName>
    </submittedName>
</protein>
<dbReference type="GO" id="GO:0003677">
    <property type="term" value="F:DNA binding"/>
    <property type="evidence" value="ECO:0007669"/>
    <property type="project" value="InterPro"/>
</dbReference>
<gene>
    <name evidence="3" type="ORF">SAMN00768000_1230</name>
    <name evidence="4" type="ORF">SAMN00768000_2034</name>
    <name evidence="5" type="ORF">SAMN00768000_2437</name>
    <name evidence="6" type="ORF">SAMN00768000_3052</name>
</gene>
<feature type="domain" description="Transposase IS4-like" evidence="1">
    <location>
        <begin position="136"/>
        <end position="386"/>
    </location>
</feature>
<dbReference type="RefSeq" id="WP_020375712.1">
    <property type="nucleotide sequence ID" value="NZ_FWWY01000001.1"/>
</dbReference>
<dbReference type="InterPro" id="IPR008490">
    <property type="entry name" value="Transposase_InsH_N"/>
</dbReference>
<proteinExistence type="predicted"/>
<dbReference type="EMBL" id="FWWY01000001">
    <property type="protein sequence ID" value="SMC06849.1"/>
    <property type="molecule type" value="Genomic_DNA"/>
</dbReference>
<dbReference type="PANTHER" id="PTHR35604:SF2">
    <property type="entry name" value="TRANSPOSASE INSH FOR INSERTION SEQUENCE ELEMENT IS5A-RELATED"/>
    <property type="match status" value="1"/>
</dbReference>
<dbReference type="PANTHER" id="PTHR35604">
    <property type="entry name" value="TRANSPOSASE INSH FOR INSERTION SEQUENCE ELEMENT IS5A-RELATED"/>
    <property type="match status" value="1"/>
</dbReference>